<keyword evidence="5 11" id="KW-0028">Amino-acid biosynthesis</keyword>
<protein>
    <recommendedName>
        <fullName evidence="11">5-methyltetrahydropteroyltriglutamate--homocysteine methyltransferase</fullName>
        <ecNumber evidence="11">2.1.1.14</ecNumber>
    </recommendedName>
    <alternativeName>
        <fullName evidence="11">Cobalamin-independent methionine synthase</fullName>
    </alternativeName>
    <alternativeName>
        <fullName evidence="11">Methionine synthase, vitamin-B12 independent isozyme</fullName>
    </alternativeName>
</protein>
<dbReference type="CDD" id="cd03312">
    <property type="entry name" value="CIMS_N_terminal_like"/>
    <property type="match status" value="1"/>
</dbReference>
<comment type="caution">
    <text evidence="17">The sequence shown here is derived from an EMBL/GenBank/DDBJ whole genome shotgun (WGS) entry which is preliminary data.</text>
</comment>
<evidence type="ECO:0000256" key="12">
    <source>
        <dbReference type="PIRSR" id="PIRSR000382-1"/>
    </source>
</evidence>
<dbReference type="STRING" id="1903179.BI347_05655"/>
<dbReference type="InterPro" id="IPR038071">
    <property type="entry name" value="UROD/MetE-like_sf"/>
</dbReference>
<dbReference type="NCBIfam" id="TIGR01371">
    <property type="entry name" value="met_syn_B12ind"/>
    <property type="match status" value="1"/>
</dbReference>
<feature type="binding site" evidence="13">
    <location>
        <position position="642"/>
    </location>
    <ligand>
        <name>Zn(2+)</name>
        <dbReference type="ChEBI" id="CHEBI:29105"/>
        <label>1</label>
        <note>catalytic</note>
    </ligand>
</feature>
<feature type="binding site" evidence="11 12">
    <location>
        <position position="562"/>
    </location>
    <ligand>
        <name>5-methyltetrahydropteroyltri-L-glutamate</name>
        <dbReference type="ChEBI" id="CHEBI:58207"/>
    </ligand>
</feature>
<feature type="active site" description="Proton donor" evidence="11 14">
    <location>
        <position position="695"/>
    </location>
</feature>
<evidence type="ECO:0000256" key="9">
    <source>
        <dbReference type="ARBA" id="ARBA00022833"/>
    </source>
</evidence>
<dbReference type="GO" id="GO:0009086">
    <property type="term" value="P:methionine biosynthetic process"/>
    <property type="evidence" value="ECO:0007669"/>
    <property type="project" value="UniProtKB-UniRule"/>
</dbReference>
<dbReference type="PIRSF" id="PIRSF000382">
    <property type="entry name" value="MeTrfase_B12_ind"/>
    <property type="match status" value="1"/>
</dbReference>
<feature type="binding site" evidence="11 12">
    <location>
        <begin position="432"/>
        <end position="434"/>
    </location>
    <ligand>
        <name>L-methionine</name>
        <dbReference type="ChEBI" id="CHEBI:57844"/>
    </ligand>
</feature>
<feature type="binding site" evidence="11 12">
    <location>
        <position position="600"/>
    </location>
    <ligand>
        <name>L-methionine</name>
        <dbReference type="ChEBI" id="CHEBI:57844"/>
    </ligand>
</feature>
<gene>
    <name evidence="11" type="primary">metE</name>
    <name evidence="17" type="ORF">BI347_05655</name>
</gene>
<dbReference type="GO" id="GO:0008270">
    <property type="term" value="F:zinc ion binding"/>
    <property type="evidence" value="ECO:0007669"/>
    <property type="project" value="InterPro"/>
</dbReference>
<evidence type="ECO:0000313" key="18">
    <source>
        <dbReference type="Proteomes" id="UP000180088"/>
    </source>
</evidence>
<evidence type="ECO:0000256" key="11">
    <source>
        <dbReference type="HAMAP-Rule" id="MF_00172"/>
    </source>
</evidence>
<feature type="binding site" evidence="11">
    <location>
        <begin position="16"/>
        <end position="19"/>
    </location>
    <ligand>
        <name>5-methyltetrahydropteroyltri-L-glutamate</name>
        <dbReference type="ChEBI" id="CHEBI:58207"/>
    </ligand>
</feature>
<dbReference type="Gene3D" id="3.20.20.210">
    <property type="match status" value="2"/>
</dbReference>
<dbReference type="RefSeq" id="WP_071115481.1">
    <property type="nucleotide sequence ID" value="NZ_MKCS01000001.1"/>
</dbReference>
<evidence type="ECO:0000313" key="17">
    <source>
        <dbReference type="EMBL" id="OHX13056.1"/>
    </source>
</evidence>
<reference evidence="17 18" key="1">
    <citation type="submission" date="2016-09" db="EMBL/GenBank/DDBJ databases">
        <title>Chromobacterium muskegensis sp. nov., an insecticidal bacterium isolated from Sphagnum bogs.</title>
        <authorList>
            <person name="Sparks M.E."/>
            <person name="Blackburn M.B."/>
            <person name="Gundersen-Rindal D.E."/>
            <person name="Mitchell A."/>
            <person name="Farrar R."/>
            <person name="Kuhar D."/>
        </authorList>
    </citation>
    <scope>NUCLEOTIDE SEQUENCE [LARGE SCALE GENOMIC DNA]</scope>
    <source>
        <strain evidence="17 18">37-2</strain>
    </source>
</reference>
<dbReference type="InterPro" id="IPR002629">
    <property type="entry name" value="Met_Synth_C/arc"/>
</dbReference>
<dbReference type="GO" id="GO:0003871">
    <property type="term" value="F:5-methyltetrahydropteroyltriglutamate-homocysteine S-methyltransferase activity"/>
    <property type="evidence" value="ECO:0007669"/>
    <property type="project" value="UniProtKB-UniRule"/>
</dbReference>
<feature type="binding site" evidence="11">
    <location>
        <position position="666"/>
    </location>
    <ligand>
        <name>Zn(2+)</name>
        <dbReference type="ChEBI" id="CHEBI:29105"/>
        <note>catalytic</note>
    </ligand>
</feature>
<feature type="binding site" evidence="11 12">
    <location>
        <position position="485"/>
    </location>
    <ligand>
        <name>L-methionine</name>
        <dbReference type="ChEBI" id="CHEBI:57844"/>
    </ligand>
</feature>
<feature type="binding site" evidence="12">
    <location>
        <position position="19"/>
    </location>
    <ligand>
        <name>5-methyltetrahydropteroyltri-L-glutamate</name>
        <dbReference type="ChEBI" id="CHEBI:58207"/>
    </ligand>
</feature>
<dbReference type="Pfam" id="PF01717">
    <property type="entry name" value="Meth_synt_2"/>
    <property type="match status" value="1"/>
</dbReference>
<feature type="binding site" evidence="11 12">
    <location>
        <begin position="516"/>
        <end position="517"/>
    </location>
    <ligand>
        <name>5-methyltetrahydropteroyltri-L-glutamate</name>
        <dbReference type="ChEBI" id="CHEBI:58207"/>
    </ligand>
</feature>
<evidence type="ECO:0000259" key="15">
    <source>
        <dbReference type="Pfam" id="PF01717"/>
    </source>
</evidence>
<evidence type="ECO:0000256" key="8">
    <source>
        <dbReference type="ARBA" id="ARBA00022737"/>
    </source>
</evidence>
<feature type="domain" description="Cobalamin-independent methionine synthase MetE N-terminal" evidence="16">
    <location>
        <begin position="4"/>
        <end position="310"/>
    </location>
</feature>
<dbReference type="CDD" id="cd03311">
    <property type="entry name" value="CIMS_C_terminal_like"/>
    <property type="match status" value="1"/>
</dbReference>
<comment type="cofactor">
    <cofactor evidence="11">
        <name>Zn(2+)</name>
        <dbReference type="ChEBI" id="CHEBI:29105"/>
    </cofactor>
    <text evidence="11">Binds 1 zinc ion per subunit.</text>
</comment>
<dbReference type="FunFam" id="3.20.20.210:FF:000002">
    <property type="entry name" value="5-methyltetrahydropteroyltriglutamate--homocysteine methyltransferase"/>
    <property type="match status" value="1"/>
</dbReference>
<dbReference type="UniPathway" id="UPA00051">
    <property type="reaction ID" value="UER00082"/>
</dbReference>
<keyword evidence="10 11" id="KW-0486">Methionine biosynthesis</keyword>
<name>A0A1S1X1J1_9NEIS</name>
<evidence type="ECO:0000256" key="2">
    <source>
        <dbReference type="ARBA" id="ARBA00004681"/>
    </source>
</evidence>
<evidence type="ECO:0000256" key="1">
    <source>
        <dbReference type="ARBA" id="ARBA00002777"/>
    </source>
</evidence>
<evidence type="ECO:0000256" key="7">
    <source>
        <dbReference type="ARBA" id="ARBA00022723"/>
    </source>
</evidence>
<evidence type="ECO:0000256" key="3">
    <source>
        <dbReference type="ARBA" id="ARBA00009553"/>
    </source>
</evidence>
<feature type="binding site" evidence="12">
    <location>
        <position position="117"/>
    </location>
    <ligand>
        <name>5-methyltetrahydropteroyltri-L-glutamate</name>
        <dbReference type="ChEBI" id="CHEBI:58207"/>
    </ligand>
</feature>
<comment type="function">
    <text evidence="1 11">Catalyzes the transfer of a methyl group from 5-methyltetrahydrofolate to homocysteine resulting in methionine formation.</text>
</comment>
<accession>A0A1S1X1J1</accession>
<evidence type="ECO:0000256" key="13">
    <source>
        <dbReference type="PIRSR" id="PIRSR000382-2"/>
    </source>
</evidence>
<dbReference type="OrthoDB" id="244285at2"/>
<dbReference type="HAMAP" id="MF_00172">
    <property type="entry name" value="Meth_synth"/>
    <property type="match status" value="1"/>
</dbReference>
<feature type="binding site" evidence="11">
    <location>
        <position position="112"/>
    </location>
    <ligand>
        <name>5-methyltetrahydropteroyltri-L-glutamate</name>
        <dbReference type="ChEBI" id="CHEBI:58207"/>
    </ligand>
</feature>
<comment type="cofactor">
    <cofactor evidence="13">
        <name>Zn(2+)</name>
        <dbReference type="ChEBI" id="CHEBI:29105"/>
    </cofactor>
    <text evidence="13">Binds 2 Zn(2+) ions per subunit.</text>
</comment>
<feature type="binding site" evidence="11">
    <location>
        <position position="606"/>
    </location>
    <ligand>
        <name>5-methyltetrahydropteroyltri-L-glutamate</name>
        <dbReference type="ChEBI" id="CHEBI:58207"/>
    </ligand>
</feature>
<feature type="binding site" evidence="13">
    <location>
        <position position="666"/>
    </location>
    <ligand>
        <name>Zn(2+)</name>
        <dbReference type="ChEBI" id="CHEBI:29105"/>
        <label>1</label>
        <note>catalytic</note>
    </ligand>
</feature>
<feature type="domain" description="Cobalamin-independent methionine synthase MetE C-terminal/archaeal" evidence="15">
    <location>
        <begin position="427"/>
        <end position="749"/>
    </location>
</feature>
<dbReference type="Proteomes" id="UP000180088">
    <property type="component" value="Unassembled WGS sequence"/>
</dbReference>
<dbReference type="NCBIfam" id="NF003556">
    <property type="entry name" value="PRK05222.1"/>
    <property type="match status" value="1"/>
</dbReference>
<dbReference type="EMBL" id="MKCS01000001">
    <property type="protein sequence ID" value="OHX13056.1"/>
    <property type="molecule type" value="Genomic_DNA"/>
</dbReference>
<keyword evidence="4 11" id="KW-0489">Methyltransferase</keyword>
<organism evidence="17 18">
    <name type="scientific">Chromobacterium sphagni</name>
    <dbReference type="NCBI Taxonomy" id="1903179"/>
    <lineage>
        <taxon>Bacteria</taxon>
        <taxon>Pseudomonadati</taxon>
        <taxon>Pseudomonadota</taxon>
        <taxon>Betaproteobacteria</taxon>
        <taxon>Neisseriales</taxon>
        <taxon>Chromobacteriaceae</taxon>
        <taxon>Chromobacterium</taxon>
    </lineage>
</organism>
<keyword evidence="7 11" id="KW-0479">Metal-binding</keyword>
<feature type="binding site" evidence="11">
    <location>
        <position position="644"/>
    </location>
    <ligand>
        <name>Zn(2+)</name>
        <dbReference type="ChEBI" id="CHEBI:29105"/>
        <note>catalytic</note>
    </ligand>
</feature>
<proteinExistence type="inferred from homology"/>
<evidence type="ECO:0000256" key="14">
    <source>
        <dbReference type="PIRSR" id="PIRSR000382-3"/>
    </source>
</evidence>
<dbReference type="EC" id="2.1.1.14" evidence="11"/>
<evidence type="ECO:0000256" key="4">
    <source>
        <dbReference type="ARBA" id="ARBA00022603"/>
    </source>
</evidence>
<comment type="pathway">
    <text evidence="2 11">Amino-acid biosynthesis; L-methionine biosynthesis via de novo pathway; L-methionine from L-homocysteine (MetE route): step 1/1.</text>
</comment>
<comment type="catalytic activity">
    <reaction evidence="11">
        <text>5-methyltetrahydropteroyltri-L-glutamate + L-homocysteine = tetrahydropteroyltri-L-glutamate + L-methionine</text>
        <dbReference type="Rhea" id="RHEA:21196"/>
        <dbReference type="ChEBI" id="CHEBI:57844"/>
        <dbReference type="ChEBI" id="CHEBI:58140"/>
        <dbReference type="ChEBI" id="CHEBI:58199"/>
        <dbReference type="ChEBI" id="CHEBI:58207"/>
        <dbReference type="EC" id="2.1.1.14"/>
    </reaction>
</comment>
<feature type="binding site" evidence="11 12">
    <location>
        <begin position="432"/>
        <end position="434"/>
    </location>
    <ligand>
        <name>L-homocysteine</name>
        <dbReference type="ChEBI" id="CHEBI:58199"/>
    </ligand>
</feature>
<feature type="binding site" evidence="13">
    <location>
        <position position="727"/>
    </location>
    <ligand>
        <name>Zn(2+)</name>
        <dbReference type="ChEBI" id="CHEBI:29105"/>
        <label>1</label>
        <note>catalytic</note>
    </ligand>
</feature>
<comment type="similarity">
    <text evidence="3 11">Belongs to the vitamin-B12 independent methionine synthase family.</text>
</comment>
<feature type="binding site" evidence="13">
    <location>
        <position position="644"/>
    </location>
    <ligand>
        <name>Zn(2+)</name>
        <dbReference type="ChEBI" id="CHEBI:29105"/>
        <label>1</label>
        <note>catalytic</note>
    </ligand>
</feature>
<dbReference type="SUPFAM" id="SSF51726">
    <property type="entry name" value="UROD/MetE-like"/>
    <property type="match status" value="2"/>
</dbReference>
<feature type="binding site" evidence="11">
    <location>
        <position position="485"/>
    </location>
    <ligand>
        <name>L-homocysteine</name>
        <dbReference type="ChEBI" id="CHEBI:58199"/>
    </ligand>
</feature>
<evidence type="ECO:0000256" key="6">
    <source>
        <dbReference type="ARBA" id="ARBA00022679"/>
    </source>
</evidence>
<feature type="binding site" evidence="11">
    <location>
        <position position="642"/>
    </location>
    <ligand>
        <name>Zn(2+)</name>
        <dbReference type="ChEBI" id="CHEBI:29105"/>
        <note>catalytic</note>
    </ligand>
</feature>
<dbReference type="Pfam" id="PF08267">
    <property type="entry name" value="Meth_synt_1"/>
    <property type="match status" value="1"/>
</dbReference>
<keyword evidence="8 11" id="KW-0677">Repeat</keyword>
<evidence type="ECO:0000256" key="10">
    <source>
        <dbReference type="ARBA" id="ARBA00023167"/>
    </source>
</evidence>
<sequence length="759" mass="83828">MTTTHLLGFPRIGAKRELKTLLENYWKQEIDEAALLAGARALRQRHWLLQKGAGVELLPVGDFSLYDHVLDAQLLVGAAPPRFGFDPAALDAEQYFQLARGNAGQPAQEMTKWFDTNYHYLVPEWHADTAFSAQPQRLLGQVREAQALGIHAKPVLVGPLSLLWLGKAKGLAFDKLRLLPGLLAAYRDLLAALRASGVEWVQLDEPILALDLPQDWLDAFAPAYQQLQAGAPSILLASYFGSAAEHAARLKALPVAGLHLDLARAPQQLQAFLAGFPEDKVLSAGIIDGRNVWRADLSLMLRQLQAAHAQLGERLWLAPSCSLLHSPFDLAAEIQLDADLKSWLAFAVQKLNELKTLQRGLRRGRAAIAGELAGSDFAQQQKQGSPLIHRPAVRQRIAALPADADRRASPYPQRAARQQAWLKLPPLPTTTIGSFPQTAAIRASRAAFKRGELSAADYQKAMESEIELAIRRQEELGLDVLVHGEAERNDMVEYFGEQLSGFAFTAGGWVQSYGSRCVKPPIIYGDITRPQPMTVAWARFAQSLSAKPVKGMLTGPVTILQWSFTRNDLPRSEVCRQIALALNDEVRDLEAAGIRVIQIDEPAIREGLPLKRAERQGYLNWAGQAFRLSCRGVDDATQIHTHMCYSEFGDILPAIAALDADVITIETSRSDMALLADFGRFRYPNAIGPGVYDIHSPRVPQTDEIRHLLQKALQVIPAEQLWVNPDCGLKTRDWPEVEAALATMVQVSRKLREELAHTA</sequence>
<dbReference type="PANTHER" id="PTHR30519">
    <property type="entry name" value="5-METHYLTETRAHYDROPTEROYLTRIGLUTAMATE--HOMOCYSTEINE METHYLTRANSFERASE"/>
    <property type="match status" value="1"/>
</dbReference>
<dbReference type="GO" id="GO:0032259">
    <property type="term" value="P:methylation"/>
    <property type="evidence" value="ECO:0007669"/>
    <property type="project" value="UniProtKB-KW"/>
</dbReference>
<keyword evidence="6 11" id="KW-0808">Transferase</keyword>
<feature type="binding site" evidence="11">
    <location>
        <position position="727"/>
    </location>
    <ligand>
        <name>Zn(2+)</name>
        <dbReference type="ChEBI" id="CHEBI:29105"/>
        <note>catalytic</note>
    </ligand>
</feature>
<evidence type="ECO:0000259" key="16">
    <source>
        <dbReference type="Pfam" id="PF08267"/>
    </source>
</evidence>
<feature type="binding site" evidence="11 12">
    <location>
        <position position="600"/>
    </location>
    <ligand>
        <name>L-homocysteine</name>
        <dbReference type="ChEBI" id="CHEBI:58199"/>
    </ligand>
</feature>
<evidence type="ECO:0000256" key="5">
    <source>
        <dbReference type="ARBA" id="ARBA00022605"/>
    </source>
</evidence>
<keyword evidence="9 11" id="KW-0862">Zinc</keyword>
<dbReference type="AlphaFoldDB" id="A0A1S1X1J1"/>
<dbReference type="InterPro" id="IPR006276">
    <property type="entry name" value="Cobalamin-indep_Met_synthase"/>
</dbReference>
<dbReference type="InterPro" id="IPR013215">
    <property type="entry name" value="Cbl-indep_Met_Synth_N"/>
</dbReference>